<sequence>MTRISRTSRTKAERVQAAYVNRLTEVHSVDPIQPIMRTEQTKNHTSHPTENHLLSYERYFQTKQHIRDAFRHFYRHEKDLYNIANNLDETSKEILTHIEKLVHKYNQTMTALESFDKLSGTNHLLSIEDLVLQHKCDLKTIGITVQHSSPFLSFDRAQFLIHLAKSKTTTLQQVKSFKTLFMNKYQSLARTKKSLYLNYYESSPIELKGLMIEEEG</sequence>
<dbReference type="Proteomes" id="UP001139150">
    <property type="component" value="Unassembled WGS sequence"/>
</dbReference>
<reference evidence="1" key="1">
    <citation type="submission" date="2022-02" db="EMBL/GenBank/DDBJ databases">
        <title>Halalkalibacter sp. nov. isolated from Lonar Lake, India.</title>
        <authorList>
            <person name="Joshi A."/>
            <person name="Thite S."/>
            <person name="Lodha T."/>
        </authorList>
    </citation>
    <scope>NUCLEOTIDE SEQUENCE</scope>
    <source>
        <strain evidence="1">MEB205</strain>
    </source>
</reference>
<keyword evidence="2" id="KW-1185">Reference proteome</keyword>
<dbReference type="EMBL" id="JAKRYL010000024">
    <property type="protein sequence ID" value="MCL7749177.1"/>
    <property type="molecule type" value="Genomic_DNA"/>
</dbReference>
<evidence type="ECO:0000313" key="1">
    <source>
        <dbReference type="EMBL" id="MCL7749177.1"/>
    </source>
</evidence>
<evidence type="ECO:0000313" key="2">
    <source>
        <dbReference type="Proteomes" id="UP001139150"/>
    </source>
</evidence>
<organism evidence="1 2">
    <name type="scientific">Halalkalibacter alkaliphilus</name>
    <dbReference type="NCBI Taxonomy" id="2917993"/>
    <lineage>
        <taxon>Bacteria</taxon>
        <taxon>Bacillati</taxon>
        <taxon>Bacillota</taxon>
        <taxon>Bacilli</taxon>
        <taxon>Bacillales</taxon>
        <taxon>Bacillaceae</taxon>
        <taxon>Halalkalibacter</taxon>
    </lineage>
</organism>
<gene>
    <name evidence="1" type="ORF">MF646_18820</name>
</gene>
<dbReference type="RefSeq" id="WP_250098038.1">
    <property type="nucleotide sequence ID" value="NZ_JAKRYL010000024.1"/>
</dbReference>
<accession>A0A9X2CW62</accession>
<comment type="caution">
    <text evidence="1">The sequence shown here is derived from an EMBL/GenBank/DDBJ whole genome shotgun (WGS) entry which is preliminary data.</text>
</comment>
<proteinExistence type="predicted"/>
<protein>
    <submittedName>
        <fullName evidence="1">Uncharacterized protein</fullName>
    </submittedName>
</protein>
<name>A0A9X2CW62_9BACI</name>
<dbReference type="AlphaFoldDB" id="A0A9X2CW62"/>